<keyword evidence="2" id="KW-0175">Coiled coil</keyword>
<dbReference type="CDD" id="cd13402">
    <property type="entry name" value="LT_TF-like"/>
    <property type="match status" value="1"/>
</dbReference>
<evidence type="ECO:0000313" key="6">
    <source>
        <dbReference type="EMBL" id="AOE44532.1"/>
    </source>
</evidence>
<dbReference type="GeneID" id="29067993"/>
<feature type="transmembrane region" description="Helical" evidence="4">
    <location>
        <begin position="960"/>
        <end position="980"/>
    </location>
</feature>
<feature type="coiled-coil region" evidence="2">
    <location>
        <begin position="1381"/>
        <end position="1493"/>
    </location>
</feature>
<dbReference type="EMBL" id="KX557281">
    <property type="protein sequence ID" value="AOE44532.1"/>
    <property type="molecule type" value="Genomic_DNA"/>
</dbReference>
<keyword evidence="1" id="KW-1245">Viral tail assembly</keyword>
<dbReference type="InterPro" id="IPR023346">
    <property type="entry name" value="Lysozyme-like_dom_sf"/>
</dbReference>
<dbReference type="Gene3D" id="1.10.530.10">
    <property type="match status" value="1"/>
</dbReference>
<accession>A0A1B3B0K6</accession>
<dbReference type="RefSeq" id="YP_009290986.1">
    <property type="nucleotide sequence ID" value="NC_031109.1"/>
</dbReference>
<organism evidence="6 7">
    <name type="scientific">Gordonia phage Jumbo</name>
    <dbReference type="NCBI Taxonomy" id="1887650"/>
    <lineage>
        <taxon>Viruses</taxon>
        <taxon>Duplodnaviria</taxon>
        <taxon>Heunggongvirae</taxon>
        <taxon>Uroviricota</taxon>
        <taxon>Caudoviricetes</taxon>
        <taxon>Gorjumvirus</taxon>
        <taxon>Gorjumvirus jumbo</taxon>
    </lineage>
</organism>
<dbReference type="PANTHER" id="PTHR12460">
    <property type="entry name" value="CYCLIN-DEPENDENT KINASE INHIBITOR-RELATED PROTEIN"/>
    <property type="match status" value="1"/>
</dbReference>
<evidence type="ECO:0000256" key="4">
    <source>
        <dbReference type="SAM" id="Phobius"/>
    </source>
</evidence>
<feature type="domain" description="Phage tail tape measure protein" evidence="5">
    <location>
        <begin position="310"/>
        <end position="525"/>
    </location>
</feature>
<dbReference type="SUPFAM" id="SSF53955">
    <property type="entry name" value="Lysozyme-like"/>
    <property type="match status" value="1"/>
</dbReference>
<feature type="coiled-coil region" evidence="2">
    <location>
        <begin position="1243"/>
        <end position="1270"/>
    </location>
</feature>
<dbReference type="KEGG" id="vg:29067993"/>
<keyword evidence="1" id="KW-1188">Viral release from host cell</keyword>
<dbReference type="Proteomes" id="UP000203357">
    <property type="component" value="Segment"/>
</dbReference>
<evidence type="ECO:0000313" key="7">
    <source>
        <dbReference type="Proteomes" id="UP000203357"/>
    </source>
</evidence>
<feature type="region of interest" description="Disordered" evidence="3">
    <location>
        <begin position="2255"/>
        <end position="2274"/>
    </location>
</feature>
<dbReference type="InterPro" id="IPR010090">
    <property type="entry name" value="Phage_tape_meas"/>
</dbReference>
<feature type="transmembrane region" description="Helical" evidence="4">
    <location>
        <begin position="901"/>
        <end position="919"/>
    </location>
</feature>
<sequence length="3069" mass="320671">MTPAELRILVTVRSAEAKRALAGLKTLMGQIAAQTSLASTEMRGFNGTVSSSVVPLRNAGKEAADLAAALSLIGKSNAAKTLTGIHTASSSAQRSMGLLAKNSTSAATGLSAVYTGASRATIGINKLVVSSGKIKTVGADFQTAATGVKSLNRSLATTHTGSVRAAGGMETAALAARNLGAAGAAAAAGLGGAAGAAAALGTATKATAAATGAATAATAAGAAAQATFAQRLAASSDEMRKNGSRMQWAGRQIALAFTAPVLLAGGIATKFALDLEKQMTRLEKVYGDVNGNQAQYRMELEKLGQAFELMSNRYGIAQEDITAIGAAWAEAGKEGASLAKYTQLTAEAMIIGDITADQAAQSMQALSLQWGIGTAKSKTAGAEMLNMSDAVGILNMASNVTQASYQDLIDAMSRTGSTARGTGLTFRETTAVMTTLVRVTGSAATAGNGMKSILSRMLAPTREAAAAMAELGASEEAIAGSNDAVRQMGIDVDDMAWRAKPAGDRLREIAKRYQELDMQSQADFAKPFAGLYQIDRFRQIMADLANEQGNYNKVMKETADLERNQQQYQKELTAFLESNPQKMKIAGQIIKNSMIDVIVPLLPTIVKIAMAIAKMVKAFSELPQGTQNFILIGLALLAMVGPLAIIIASFKVLFGILGGGLAKLIGFFTVTGKAAGGAAGSFFRFSKAGRAAAQANKAAAAEIAGSGKAGFGSFVKSAAGGARAAVASWVRGMRGITTSTAAAGAANAAAQTKNNAIMLARLSGGMAAMQAAQAKGEAARLGVIRTYGNLAAVQEQVNQAKRTGVVAGGSKARAAAEAAGNAKQVTSTNVAQYKIRGAVQASGNYQVAATVRAQNAMTMAIIAGGNKQAAAAAAAGRKTAAANAAGAAAAGKASKGKVRGGGILGTALTAAMFIPPSLFKNIGSLLKTGFSWVGKNIGTLFKKMGINSAKSFGQSLVKGLGGKGGIIGAAIAAVVGMFAFAWEDIKKSATRIFGGESKVPVLARPFVFAIDVIVAMLKKLPAVVLAVFKAVLNIITSIAKAVYKAFSYINPFARHSPSLVENVTNGMAIVTSQFGDASKKIQGDMRAAYGAIKQFGSATANLNVQSAGIQRNKDIDTLNTADPSGAAAASYRALESHTKVLEQNSIKLNAQLQKQQGIVTALTNKVKAADKAIDKMQETMSLLESIAEATGKALSAAQEQLDYYANAPIKGMRAMSDAIFENEMAQKRFQLQIIKLEEAGESVDGLADKYAALQGQIETLSGERIDLQQKGAGSDILSTYDKMIADLKAQQNEALSGPSTEIEKLNKSLDELKTKGEMLNLEQSLKFDPLTRQIDQLVNSEKELDFNTIRNGVISYKAQVEGLTFANNLATTAVTAQQAAIDGATKSRDELQKRLDLEEEKLSGIQDTYQQNQDALDAVREAMSGLVSSADTVIQKIEEEKQKVEDLKNSLDSAADAAQAFGDTGVHIPPLDAQETEESLDKFIEDIEKQLKESFGNLNPFSGLGEKIKNFFKGLGPKIKGWLNEAIPAIISFMYELPGKIAAAISYLSGYIGGLLAKLLVGALLALKWVFWDLPQMIWEWLSGIDWGAVGTTVMGFIKGLFTGETWANVGEWLKTSGKDIILGLLEGIGNAVAGIGQWAYDNIVAPFVQGFKDALGIASPSKVFDGFGGDIITGLYNGLVNTVGNVITWFRELPGKLFEAIGNLGEFLGRKFTDALNWIKDNLPSWASGILDFFRNLPDLIKGALSKIREKLKVPIDAVVNVVYTNGIRKIWNNTAGKIGLPEMPAYEPHAKGGSVGGRIVGPGTGTSDSILTQAKAGSEIFTAREVSNAGGFRGLEALLFGMGVRGGGAGGGNMVPVALSNGEYKLDPRQVAQLGGSAAVKQLRAALASGQIPGHDVGGVIKDIASLPGKAAGKALDTGRGAAASLVEKALDQLDKLIPDLLTPPGGDAGRIPQATFDKIRDGIVTTIRGSGHRFGGTVRIPRMATGGTVPSGGASVATGSTAAVAGSAGAPGGVDLGTGAGLAAAVAGSTDAAAAIWESYYSQIETEQVANNTAMQAQQIMTDSAMLAQQTAQIAALTTANTNYRAAEVVAQTAFQSQVQASDLAHKNTLTTQLTSFATAQTQGWGALRTSVTDSVTGMQADITARFQDMNNSIVDIVENGINPTIGSFEGMLNAAVGWFDNAATDIGTQWARTLPAVQDPSRAIINSVYNDGVRVAWSKVHTWLDLPELEQFVAPFAKGGSLGPDKMVGVSSLSNPNSPKSVRNGGPLRAASASRDSTLFAGMRGEYVLNKKMVQGAGGISNLEAWRKATLSGKSPIQTGGTINFDAVPGFANGGALGMTARREHQSVPGVIQEVPKRLKPYYNRVYDYGGGGQAGRGYDCSGWTGAVHQILTGGNHVGRIWTTEVNFGSYGYKRGKDGYWSMGVHNGGGGMNSHTAGTLAGVNYESGGAHNTSTWGPHAAGTINPLFENQYYLPDLGGKFIGSPGGGPGAVSITPMLLDMWDEHMNGVKNTVQGLAFGGSIGRNPMAAFDKFNKLRDVIKKKGEEKDAQAAASALAEYGQAAAGSYGGGVERWRSVVQDVLRITGNPLSWDELTLAQMATESGGNPRAINLWDSNAQKGTPSKGLMQVIDPTFAAYRDPRFPNDIWDPRANIAAGLNWAKTKGGPPAVWGRGHGYDAGGWLQPGMTQAINLTGKPEAILTNTDWKAIYKAAMKPEVDVNMIAEGYVQAMEKIYGLNVDQKIENSTAAATQYALQGQNAKWNPVIIEQAQETTNAVQTTTNAVKDTTSAVYKTTDTLGNVLGVNEKMSDQLKAMTEVLTTISGVGSGISVTANEDGTFAYEVGFSAFVPLLNAAAGLIEKLPDAEPTYVSWAGTGIPVTKAMKQEKMLNDISNGSKGLYYAFKTIAPPVLKHVGIIGGAVETMVKQDSAAWSSAIAAIAANNPAGYVAAVLLVLKSILTLLPLILNAIMDIVPTMIQSIIAFFTKFEPDAVYAYGSYEAANDAVIKHSAAIRNGATGPNFETQTIQQEQQSYNFNFYGDVVVPNVTNQSGVDNLVNNLLGLAGAK</sequence>
<dbReference type="NCBIfam" id="TIGR01760">
    <property type="entry name" value="tape_meas_TP901"/>
    <property type="match status" value="1"/>
</dbReference>
<reference evidence="7" key="1">
    <citation type="submission" date="2016-07" db="EMBL/GenBank/DDBJ databases">
        <authorList>
            <person name="Florea S."/>
            <person name="Webb J.S."/>
            <person name="Jaromczyk J."/>
            <person name="Schardl C.L."/>
        </authorList>
    </citation>
    <scope>NUCLEOTIDE SEQUENCE [LARGE SCALE GENOMIC DNA]</scope>
</reference>
<dbReference type="PANTHER" id="PTHR12460:SF38">
    <property type="entry name" value="KINETOPLAST-ASSOCIATED PROTEIN-LIKE PROTEIN"/>
    <property type="match status" value="1"/>
</dbReference>
<feature type="transmembrane region" description="Helical" evidence="4">
    <location>
        <begin position="628"/>
        <end position="654"/>
    </location>
</feature>
<keyword evidence="4" id="KW-0472">Membrane</keyword>
<feature type="transmembrane region" description="Helical" evidence="4">
    <location>
        <begin position="593"/>
        <end position="616"/>
    </location>
</feature>
<feature type="transmembrane region" description="Helical" evidence="4">
    <location>
        <begin position="1023"/>
        <end position="1043"/>
    </location>
</feature>
<keyword evidence="7" id="KW-1185">Reference proteome</keyword>
<proteinExistence type="predicted"/>
<keyword evidence="4" id="KW-1133">Transmembrane helix</keyword>
<dbReference type="GO" id="GO:0098003">
    <property type="term" value="P:viral tail assembly"/>
    <property type="evidence" value="ECO:0007669"/>
    <property type="project" value="UniProtKB-KW"/>
</dbReference>
<evidence type="ECO:0000256" key="1">
    <source>
        <dbReference type="ARBA" id="ARBA00022465"/>
    </source>
</evidence>
<dbReference type="Pfam" id="PF10145">
    <property type="entry name" value="PhageMin_Tail"/>
    <property type="match status" value="1"/>
</dbReference>
<name>A0A1B3B0K6_9CAUD</name>
<gene>
    <name evidence="6" type="primary">21</name>
    <name evidence="6" type="ORF">SEA_JUMBO_21</name>
</gene>
<evidence type="ECO:0000259" key="5">
    <source>
        <dbReference type="Pfam" id="PF10145"/>
    </source>
</evidence>
<evidence type="ECO:0000256" key="3">
    <source>
        <dbReference type="SAM" id="MobiDB-lite"/>
    </source>
</evidence>
<feature type="coiled-coil region" evidence="2">
    <location>
        <begin position="544"/>
        <end position="571"/>
    </location>
</feature>
<protein>
    <submittedName>
        <fullName evidence="6">Tape measure protein</fullName>
    </submittedName>
</protein>
<evidence type="ECO:0000256" key="2">
    <source>
        <dbReference type="SAM" id="Coils"/>
    </source>
</evidence>
<keyword evidence="4" id="KW-0812">Transmembrane</keyword>
<feature type="compositionally biased region" description="Polar residues" evidence="3">
    <location>
        <begin position="2255"/>
        <end position="2265"/>
    </location>
</feature>